<feature type="chain" id="PRO_5002554819" evidence="5">
    <location>
        <begin position="31"/>
        <end position="550"/>
    </location>
</feature>
<dbReference type="KEGG" id="cei:CEPID_04430"/>
<comment type="subcellular location">
    <subcellularLocation>
        <location evidence="1">Cell envelope</location>
    </subcellularLocation>
</comment>
<reference evidence="7 8" key="1">
    <citation type="submission" date="2015-05" db="EMBL/GenBank/DDBJ databases">
        <title>Complete genome sequence of Corynebacterium epidermidicanis DSM 45586, isolated from the skin of a dog suffering from pruritus.</title>
        <authorList>
            <person name="Ruckert C."/>
            <person name="Albersmeier A."/>
            <person name="Winkler A."/>
            <person name="Tauch A."/>
        </authorList>
    </citation>
    <scope>NUCLEOTIDE SEQUENCE [LARGE SCALE GENOMIC DNA]</scope>
    <source>
        <strain evidence="7 8">DSM 45586</strain>
    </source>
</reference>
<dbReference type="STRING" id="1050174.CEPID_04430"/>
<feature type="compositionally biased region" description="Low complexity" evidence="4">
    <location>
        <begin position="417"/>
        <end position="432"/>
    </location>
</feature>
<evidence type="ECO:0000256" key="4">
    <source>
        <dbReference type="SAM" id="MobiDB-lite"/>
    </source>
</evidence>
<dbReference type="InterPro" id="IPR058636">
    <property type="entry name" value="Beta-barrel_YknX"/>
</dbReference>
<feature type="signal peptide" evidence="5">
    <location>
        <begin position="1"/>
        <end position="30"/>
    </location>
</feature>
<dbReference type="PANTHER" id="PTHR32347:SF23">
    <property type="entry name" value="BLL5650 PROTEIN"/>
    <property type="match status" value="1"/>
</dbReference>
<evidence type="ECO:0000256" key="5">
    <source>
        <dbReference type="SAM" id="SignalP"/>
    </source>
</evidence>
<dbReference type="EMBL" id="CP011541">
    <property type="protein sequence ID" value="AKK02757.1"/>
    <property type="molecule type" value="Genomic_DNA"/>
</dbReference>
<gene>
    <name evidence="7" type="ORF">CEPID_04430</name>
</gene>
<dbReference type="AlphaFoldDB" id="A0A0G3GV99"/>
<keyword evidence="5" id="KW-0732">Signal</keyword>
<dbReference type="Proteomes" id="UP000035368">
    <property type="component" value="Chromosome"/>
</dbReference>
<dbReference type="Pfam" id="PF25990">
    <property type="entry name" value="Beta-barrel_YknX"/>
    <property type="match status" value="1"/>
</dbReference>
<organism evidence="7 8">
    <name type="scientific">Corynebacterium epidermidicanis</name>
    <dbReference type="NCBI Taxonomy" id="1050174"/>
    <lineage>
        <taxon>Bacteria</taxon>
        <taxon>Bacillati</taxon>
        <taxon>Actinomycetota</taxon>
        <taxon>Actinomycetes</taxon>
        <taxon>Mycobacteriales</taxon>
        <taxon>Corynebacteriaceae</taxon>
        <taxon>Corynebacterium</taxon>
    </lineage>
</organism>
<dbReference type="InterPro" id="IPR050465">
    <property type="entry name" value="UPF0194_transport"/>
</dbReference>
<dbReference type="PANTHER" id="PTHR32347">
    <property type="entry name" value="EFFLUX SYSTEM COMPONENT YKNX-RELATED"/>
    <property type="match status" value="1"/>
</dbReference>
<dbReference type="RefSeq" id="WP_047239901.1">
    <property type="nucleotide sequence ID" value="NZ_CP011541.1"/>
</dbReference>
<feature type="region of interest" description="Disordered" evidence="4">
    <location>
        <begin position="417"/>
        <end position="436"/>
    </location>
</feature>
<evidence type="ECO:0000256" key="1">
    <source>
        <dbReference type="ARBA" id="ARBA00004196"/>
    </source>
</evidence>
<dbReference type="GO" id="GO:0030313">
    <property type="term" value="C:cell envelope"/>
    <property type="evidence" value="ECO:0007669"/>
    <property type="project" value="UniProtKB-SubCell"/>
</dbReference>
<keyword evidence="2 3" id="KW-0175">Coiled coil</keyword>
<dbReference type="OrthoDB" id="3268957at2"/>
<evidence type="ECO:0000256" key="3">
    <source>
        <dbReference type="SAM" id="Coils"/>
    </source>
</evidence>
<evidence type="ECO:0000313" key="8">
    <source>
        <dbReference type="Proteomes" id="UP000035368"/>
    </source>
</evidence>
<accession>A0A0G3GV99</accession>
<protein>
    <submittedName>
        <fullName evidence="7">HlyD family secretion protein</fullName>
    </submittedName>
</protein>
<keyword evidence="8" id="KW-1185">Reference proteome</keyword>
<evidence type="ECO:0000313" key="7">
    <source>
        <dbReference type="EMBL" id="AKK02757.1"/>
    </source>
</evidence>
<proteinExistence type="predicted"/>
<sequence>MAGLKMTRRTAAVSAGVVAALVVAGGGAYAALSPKNSHPVIQTADTAVVAVRDVEEKIQTTGQVNPKKKTAVTASISSPVTALKVAVGDRVNPDQILAELDTTALQRSIELEAATKASAQATSSGQVATARQQYQHSQQMYSQGLSPEINNAVAAQAQAEAAVAAAERDFANKQNKRAEATTPTLVEQQHAVTAARDEQRDAAVALARANAAALYSVVMAEAATPDHPLDINSAEERLARADRGLADTQQSYQRALGDVDAELAESQIKVAEAHRQASEAALAVESARLSTLHDLDTQRVAMEEAENTANAAGLTNDVTARHAQQDLGKAQVRSPHGGVVTELAAVEGAPSEGPLMTVADDSQLIVRALVKEADVARIKAGDSVRFSTPATKDKKFTGTVVKVSPAAAGASGFTGAGAAAAGAGSGTPAGTSDGNQKVEFPVEIAVTGDRDGLMLGSTAKADIVVKQQSHALVVPREAVVDSGSGYEVTVLEPDGENFRVTKLPVTVVAQTDFDAAVAATELEEGTRVLTDPRKYEDKVGQVVSMQDAGK</sequence>
<feature type="coiled-coil region" evidence="3">
    <location>
        <begin position="149"/>
        <end position="176"/>
    </location>
</feature>
<evidence type="ECO:0000256" key="2">
    <source>
        <dbReference type="ARBA" id="ARBA00023054"/>
    </source>
</evidence>
<feature type="domain" description="YknX-like beta-barrel" evidence="6">
    <location>
        <begin position="364"/>
        <end position="462"/>
    </location>
</feature>
<dbReference type="PATRIC" id="fig|1050174.4.peg.897"/>
<dbReference type="Gene3D" id="2.40.50.100">
    <property type="match status" value="1"/>
</dbReference>
<name>A0A0G3GV99_9CORY</name>
<dbReference type="Gene3D" id="2.40.30.170">
    <property type="match status" value="1"/>
</dbReference>
<evidence type="ECO:0000259" key="6">
    <source>
        <dbReference type="Pfam" id="PF25990"/>
    </source>
</evidence>